<dbReference type="SUPFAM" id="SSF143120">
    <property type="entry name" value="YefM-like"/>
    <property type="match status" value="1"/>
</dbReference>
<evidence type="ECO:0000313" key="3">
    <source>
        <dbReference type="EMBL" id="GAA1660094.1"/>
    </source>
</evidence>
<proteinExistence type="inferred from homology"/>
<comment type="caution">
    <text evidence="3">The sequence shown here is derived from an EMBL/GenBank/DDBJ whole genome shotgun (WGS) entry which is preliminary data.</text>
</comment>
<reference evidence="4" key="1">
    <citation type="journal article" date="2019" name="Int. J. Syst. Evol. Microbiol.">
        <title>The Global Catalogue of Microorganisms (GCM) 10K type strain sequencing project: providing services to taxonomists for standard genome sequencing and annotation.</title>
        <authorList>
            <consortium name="The Broad Institute Genomics Platform"/>
            <consortium name="The Broad Institute Genome Sequencing Center for Infectious Disease"/>
            <person name="Wu L."/>
            <person name="Ma J."/>
        </authorList>
    </citation>
    <scope>NUCLEOTIDE SEQUENCE [LARGE SCALE GENOMIC DNA]</scope>
    <source>
        <strain evidence="4">JCM 14718</strain>
    </source>
</reference>
<dbReference type="PANTHER" id="PTHR35377">
    <property type="entry name" value="ANTITOXIN VAPB49-RELATED-RELATED"/>
    <property type="match status" value="1"/>
</dbReference>
<evidence type="ECO:0000256" key="2">
    <source>
        <dbReference type="SAM" id="MobiDB-lite"/>
    </source>
</evidence>
<dbReference type="Proteomes" id="UP001500618">
    <property type="component" value="Unassembled WGS sequence"/>
</dbReference>
<dbReference type="NCBIfam" id="TIGR01552">
    <property type="entry name" value="phd_fam"/>
    <property type="match status" value="1"/>
</dbReference>
<name>A0ABP4RT66_9ACTN</name>
<protein>
    <recommendedName>
        <fullName evidence="5">Antitoxin</fullName>
    </recommendedName>
</protein>
<feature type="compositionally biased region" description="Polar residues" evidence="2">
    <location>
        <begin position="78"/>
        <end position="89"/>
    </location>
</feature>
<dbReference type="InterPro" id="IPR036165">
    <property type="entry name" value="YefM-like_sf"/>
</dbReference>
<comment type="similarity">
    <text evidence="1">Belongs to the phD/YefM antitoxin family.</text>
</comment>
<keyword evidence="4" id="KW-1185">Reference proteome</keyword>
<dbReference type="RefSeq" id="WP_163567402.1">
    <property type="nucleotide sequence ID" value="NZ_BAAANY010000002.1"/>
</dbReference>
<dbReference type="EMBL" id="BAAANY010000002">
    <property type="protein sequence ID" value="GAA1660094.1"/>
    <property type="molecule type" value="Genomic_DNA"/>
</dbReference>
<organism evidence="3 4">
    <name type="scientific">Fodinicola feengrottensis</name>
    <dbReference type="NCBI Taxonomy" id="435914"/>
    <lineage>
        <taxon>Bacteria</taxon>
        <taxon>Bacillati</taxon>
        <taxon>Actinomycetota</taxon>
        <taxon>Actinomycetes</taxon>
        <taxon>Mycobacteriales</taxon>
        <taxon>Fodinicola</taxon>
    </lineage>
</organism>
<accession>A0ABP4RT66</accession>
<evidence type="ECO:0000313" key="4">
    <source>
        <dbReference type="Proteomes" id="UP001500618"/>
    </source>
</evidence>
<evidence type="ECO:0008006" key="5">
    <source>
        <dbReference type="Google" id="ProtNLM"/>
    </source>
</evidence>
<sequence length="97" mass="10463">MTMTVGIRELTRHTSRVIHQAADGETILVTEHDEPIAMLVPLPRTGNPAVDQLIREGKLTPASNPGGIAALLAITPTPASNDIDTTEVISEQREDRE</sequence>
<feature type="region of interest" description="Disordered" evidence="2">
    <location>
        <begin position="78"/>
        <end position="97"/>
    </location>
</feature>
<evidence type="ECO:0000256" key="1">
    <source>
        <dbReference type="ARBA" id="ARBA00009981"/>
    </source>
</evidence>
<gene>
    <name evidence="3" type="ORF">GCM10009765_06860</name>
</gene>
<dbReference type="InterPro" id="IPR051416">
    <property type="entry name" value="phD-YefM_TA_antitoxins"/>
</dbReference>